<evidence type="ECO:0000313" key="2">
    <source>
        <dbReference type="EMBL" id="KAJ5495541.1"/>
    </source>
</evidence>
<organism evidence="2 3">
    <name type="scientific">Penicillium diatomitis</name>
    <dbReference type="NCBI Taxonomy" id="2819901"/>
    <lineage>
        <taxon>Eukaryota</taxon>
        <taxon>Fungi</taxon>
        <taxon>Dikarya</taxon>
        <taxon>Ascomycota</taxon>
        <taxon>Pezizomycotina</taxon>
        <taxon>Eurotiomycetes</taxon>
        <taxon>Eurotiomycetidae</taxon>
        <taxon>Eurotiales</taxon>
        <taxon>Aspergillaceae</taxon>
        <taxon>Penicillium</taxon>
    </lineage>
</organism>
<dbReference type="EMBL" id="JAPWDQ010000001">
    <property type="protein sequence ID" value="KAJ5495541.1"/>
    <property type="molecule type" value="Genomic_DNA"/>
</dbReference>
<evidence type="ECO:0000313" key="3">
    <source>
        <dbReference type="Proteomes" id="UP001148312"/>
    </source>
</evidence>
<feature type="compositionally biased region" description="Polar residues" evidence="1">
    <location>
        <begin position="1"/>
        <end position="10"/>
    </location>
</feature>
<comment type="caution">
    <text evidence="2">The sequence shown here is derived from an EMBL/GenBank/DDBJ whole genome shotgun (WGS) entry which is preliminary data.</text>
</comment>
<reference evidence="2" key="1">
    <citation type="submission" date="2022-12" db="EMBL/GenBank/DDBJ databases">
        <authorList>
            <person name="Petersen C."/>
        </authorList>
    </citation>
    <scope>NUCLEOTIDE SEQUENCE</scope>
    <source>
        <strain evidence="2">IBT 30728</strain>
    </source>
</reference>
<accession>A0A9W9XM57</accession>
<sequence>MVAQLSSSSDPLRDHTSTESTRTTDRFLDRGMVVLNRRILGSSETFGDQWQVLVLGQEVKKSDSEKREKESVIHWIKSSRSGRFCGAKVKSTGENLFRLREHDLVDALDMLKKTPPVPAKEIVEELLRREDTRASRPTYLSEQHNEMKANSGQLSWGYIFTNIDH</sequence>
<reference evidence="2" key="2">
    <citation type="journal article" date="2023" name="IMA Fungus">
        <title>Comparative genomic study of the Penicillium genus elucidates a diverse pangenome and 15 lateral gene transfer events.</title>
        <authorList>
            <person name="Petersen C."/>
            <person name="Sorensen T."/>
            <person name="Nielsen M.R."/>
            <person name="Sondergaard T.E."/>
            <person name="Sorensen J.L."/>
            <person name="Fitzpatrick D.A."/>
            <person name="Frisvad J.C."/>
            <person name="Nielsen K.L."/>
        </authorList>
    </citation>
    <scope>NUCLEOTIDE SEQUENCE</scope>
    <source>
        <strain evidence="2">IBT 30728</strain>
    </source>
</reference>
<feature type="region of interest" description="Disordered" evidence="1">
    <location>
        <begin position="1"/>
        <end position="23"/>
    </location>
</feature>
<protein>
    <submittedName>
        <fullName evidence="2">Uncharacterized protein</fullName>
    </submittedName>
</protein>
<keyword evidence="3" id="KW-1185">Reference proteome</keyword>
<name>A0A9W9XM57_9EURO</name>
<dbReference type="AlphaFoldDB" id="A0A9W9XM57"/>
<dbReference type="RefSeq" id="XP_056794554.1">
    <property type="nucleotide sequence ID" value="XM_056930261.1"/>
</dbReference>
<feature type="compositionally biased region" description="Basic and acidic residues" evidence="1">
    <location>
        <begin position="11"/>
        <end position="23"/>
    </location>
</feature>
<evidence type="ECO:0000256" key="1">
    <source>
        <dbReference type="SAM" id="MobiDB-lite"/>
    </source>
</evidence>
<dbReference type="Proteomes" id="UP001148312">
    <property type="component" value="Unassembled WGS sequence"/>
</dbReference>
<dbReference type="GeneID" id="81620510"/>
<gene>
    <name evidence="2" type="ORF">N7539_000657</name>
</gene>
<proteinExistence type="predicted"/>